<evidence type="ECO:0000256" key="2">
    <source>
        <dbReference type="ARBA" id="ARBA00004687"/>
    </source>
</evidence>
<evidence type="ECO:0000256" key="7">
    <source>
        <dbReference type="ARBA" id="ARBA00022692"/>
    </source>
</evidence>
<feature type="transmembrane region" description="Helical" evidence="13">
    <location>
        <begin position="637"/>
        <end position="654"/>
    </location>
</feature>
<dbReference type="HOGENOM" id="CLU_007676_0_0_1"/>
<feature type="domain" description="GPI ethanolamine phosphate transferase 1 C-terminal" evidence="14">
    <location>
        <begin position="436"/>
        <end position="860"/>
    </location>
</feature>
<evidence type="ECO:0000256" key="9">
    <source>
        <dbReference type="ARBA" id="ARBA00022989"/>
    </source>
</evidence>
<dbReference type="EMBL" id="KE560903">
    <property type="protein sequence ID" value="EPZ34958.1"/>
    <property type="molecule type" value="Genomic_DNA"/>
</dbReference>
<feature type="transmembrane region" description="Helical" evidence="13">
    <location>
        <begin position="536"/>
        <end position="555"/>
    </location>
</feature>
<evidence type="ECO:0000256" key="1">
    <source>
        <dbReference type="ARBA" id="ARBA00004477"/>
    </source>
</evidence>
<dbReference type="SUPFAM" id="SSF53649">
    <property type="entry name" value="Alkaline phosphatase-like"/>
    <property type="match status" value="1"/>
</dbReference>
<reference evidence="15 16" key="1">
    <citation type="journal article" date="2013" name="Curr. Biol.">
        <title>Shared signatures of parasitism and phylogenomics unite Cryptomycota and microsporidia.</title>
        <authorList>
            <person name="James T.Y."/>
            <person name="Pelin A."/>
            <person name="Bonen L."/>
            <person name="Ahrendt S."/>
            <person name="Sain D."/>
            <person name="Corradi N."/>
            <person name="Stajich J.E."/>
        </authorList>
    </citation>
    <scope>NUCLEOTIDE SEQUENCE [LARGE SCALE GENOMIC DNA]</scope>
    <source>
        <strain evidence="15 16">CSF55</strain>
    </source>
</reference>
<comment type="pathway">
    <text evidence="2 13">Glycolipid biosynthesis; glycosylphosphatidylinositol-anchor biosynthesis.</text>
</comment>
<name>A0A075B2B0_ROZAC</name>
<comment type="function">
    <text evidence="12 13">Ethanolamine phosphate transferase involved in glycosylphosphatidylinositol-anchor biosynthesis. Transfers ethanolamine phosphate to the first alpha-1,4-linked mannose of the glycosylphosphatidylinositol precursor of GPI-anchor.</text>
</comment>
<dbReference type="CDD" id="cd16020">
    <property type="entry name" value="GPI_EPT_1"/>
    <property type="match status" value="1"/>
</dbReference>
<dbReference type="GO" id="GO:0000324">
    <property type="term" value="C:fungal-type vacuole"/>
    <property type="evidence" value="ECO:0007669"/>
    <property type="project" value="EnsemblFungi"/>
</dbReference>
<dbReference type="InterPro" id="IPR002591">
    <property type="entry name" value="Phosphodiest/P_Trfase"/>
</dbReference>
<feature type="transmembrane region" description="Helical" evidence="13">
    <location>
        <begin position="834"/>
        <end position="855"/>
    </location>
</feature>
<dbReference type="InterPro" id="IPR007070">
    <property type="entry name" value="GPI_EtnP_transferase_1"/>
</dbReference>
<dbReference type="Proteomes" id="UP000030755">
    <property type="component" value="Unassembled WGS sequence"/>
</dbReference>
<dbReference type="InterPro" id="IPR017852">
    <property type="entry name" value="GPI_EtnP_transferase_1_C"/>
</dbReference>
<keyword evidence="11" id="KW-0325">Glycoprotein</keyword>
<accession>A0A075B2B0</accession>
<keyword evidence="9 13" id="KW-1133">Transmembrane helix</keyword>
<evidence type="ECO:0000259" key="14">
    <source>
        <dbReference type="Pfam" id="PF04987"/>
    </source>
</evidence>
<evidence type="ECO:0000256" key="3">
    <source>
        <dbReference type="ARBA" id="ARBA00008400"/>
    </source>
</evidence>
<dbReference type="GO" id="GO:0006506">
    <property type="term" value="P:GPI anchor biosynthetic process"/>
    <property type="evidence" value="ECO:0007669"/>
    <property type="project" value="UniProtKB-UniPathway"/>
</dbReference>
<evidence type="ECO:0000313" key="16">
    <source>
        <dbReference type="Proteomes" id="UP000030755"/>
    </source>
</evidence>
<dbReference type="GO" id="GO:0015867">
    <property type="term" value="P:ATP transport"/>
    <property type="evidence" value="ECO:0007669"/>
    <property type="project" value="EnsemblFungi"/>
</dbReference>
<feature type="transmembrane region" description="Helical" evidence="13">
    <location>
        <begin position="762"/>
        <end position="781"/>
    </location>
</feature>
<evidence type="ECO:0000256" key="13">
    <source>
        <dbReference type="RuleBase" id="RU367138"/>
    </source>
</evidence>
<feature type="transmembrane region" description="Helical" evidence="13">
    <location>
        <begin position="6"/>
        <end position="26"/>
    </location>
</feature>
<gene>
    <name evidence="15" type="ORF">O9G_001688</name>
</gene>
<dbReference type="Gene3D" id="3.40.720.10">
    <property type="entry name" value="Alkaline Phosphatase, subunit A"/>
    <property type="match status" value="1"/>
</dbReference>
<comment type="subcellular location">
    <subcellularLocation>
        <location evidence="1 13">Endoplasmic reticulum membrane</location>
        <topology evidence="1 13">Multi-pass membrane protein</topology>
    </subcellularLocation>
</comment>
<feature type="transmembrane region" description="Helical" evidence="13">
    <location>
        <begin position="801"/>
        <end position="822"/>
    </location>
</feature>
<feature type="transmembrane region" description="Helical" evidence="13">
    <location>
        <begin position="486"/>
        <end position="504"/>
    </location>
</feature>
<dbReference type="GO" id="GO:0051377">
    <property type="term" value="F:mannose-ethanolamine phosphotransferase activity"/>
    <property type="evidence" value="ECO:0007669"/>
    <property type="project" value="UniProtKB-UniRule"/>
</dbReference>
<dbReference type="Pfam" id="PF01663">
    <property type="entry name" value="Phosphodiest"/>
    <property type="match status" value="1"/>
</dbReference>
<organism evidence="15 16">
    <name type="scientific">Rozella allomycis (strain CSF55)</name>
    <dbReference type="NCBI Taxonomy" id="988480"/>
    <lineage>
        <taxon>Eukaryota</taxon>
        <taxon>Fungi</taxon>
        <taxon>Fungi incertae sedis</taxon>
        <taxon>Cryptomycota</taxon>
        <taxon>Cryptomycota incertae sedis</taxon>
        <taxon>Rozella</taxon>
    </lineage>
</organism>
<dbReference type="AlphaFoldDB" id="A0A075B2B0"/>
<dbReference type="UniPathway" id="UPA00196"/>
<feature type="transmembrane region" description="Helical" evidence="13">
    <location>
        <begin position="561"/>
        <end position="577"/>
    </location>
</feature>
<feature type="transmembrane region" description="Helical" evidence="13">
    <location>
        <begin position="612"/>
        <end position="630"/>
    </location>
</feature>
<dbReference type="FunFam" id="3.40.720.10:FF:000015">
    <property type="entry name" value="GPI ethanolamine phosphate transferase 1"/>
    <property type="match status" value="1"/>
</dbReference>
<evidence type="ECO:0000313" key="15">
    <source>
        <dbReference type="EMBL" id="EPZ34958.1"/>
    </source>
</evidence>
<dbReference type="InterPro" id="IPR017850">
    <property type="entry name" value="Alkaline_phosphatase_core_sf"/>
</dbReference>
<dbReference type="GO" id="GO:0005789">
    <property type="term" value="C:endoplasmic reticulum membrane"/>
    <property type="evidence" value="ECO:0007669"/>
    <property type="project" value="UniProtKB-SubCell"/>
</dbReference>
<evidence type="ECO:0000256" key="4">
    <source>
        <dbReference type="ARBA" id="ARBA00020831"/>
    </source>
</evidence>
<dbReference type="EC" id="2.-.-.-" evidence="13"/>
<evidence type="ECO:0000256" key="6">
    <source>
        <dbReference type="ARBA" id="ARBA00022679"/>
    </source>
</evidence>
<protein>
    <recommendedName>
        <fullName evidence="4 13">GPI ethanolamine phosphate transferase 1</fullName>
        <ecNumber evidence="13">2.-.-.-</ecNumber>
    </recommendedName>
</protein>
<feature type="transmembrane region" description="Helical" evidence="13">
    <location>
        <begin position="666"/>
        <end position="685"/>
    </location>
</feature>
<evidence type="ECO:0000256" key="8">
    <source>
        <dbReference type="ARBA" id="ARBA00022824"/>
    </source>
</evidence>
<feature type="transmembrane region" description="Helical" evidence="13">
    <location>
        <begin position="867"/>
        <end position="892"/>
    </location>
</feature>
<comment type="similarity">
    <text evidence="3 13">Belongs to the PIGG/PIGN/PIGO family. PIGN subfamily.</text>
</comment>
<dbReference type="PANTHER" id="PTHR12250">
    <property type="entry name" value="PHOSPHATIDYLINOSITOL GLYCAN, CLASS N"/>
    <property type="match status" value="1"/>
</dbReference>
<evidence type="ECO:0000256" key="11">
    <source>
        <dbReference type="ARBA" id="ARBA00023180"/>
    </source>
</evidence>
<evidence type="ECO:0000256" key="10">
    <source>
        <dbReference type="ARBA" id="ARBA00023136"/>
    </source>
</evidence>
<keyword evidence="16" id="KW-1185">Reference proteome</keyword>
<dbReference type="OrthoDB" id="2748310at2759"/>
<evidence type="ECO:0000256" key="5">
    <source>
        <dbReference type="ARBA" id="ARBA00022502"/>
    </source>
</evidence>
<feature type="transmembrane region" description="Helical" evidence="13">
    <location>
        <begin position="447"/>
        <end position="466"/>
    </location>
</feature>
<evidence type="ECO:0000256" key="12">
    <source>
        <dbReference type="ARBA" id="ARBA00024850"/>
    </source>
</evidence>
<dbReference type="Pfam" id="PF04987">
    <property type="entry name" value="PigN"/>
    <property type="match status" value="1"/>
</dbReference>
<keyword evidence="8 13" id="KW-0256">Endoplasmic reticulum</keyword>
<keyword evidence="6 13" id="KW-0808">Transferase</keyword>
<keyword evidence="7 13" id="KW-0812">Transmembrane</keyword>
<dbReference type="InterPro" id="IPR037671">
    <property type="entry name" value="PIGN_N"/>
</dbReference>
<keyword evidence="10 13" id="KW-0472">Membrane</keyword>
<keyword evidence="5 13" id="KW-0337">GPI-anchor biosynthesis</keyword>
<sequence length="902" mass="103851">MQLLTVLFIGLVFHCIYLFSIFDIYFRTPIVHGMTPHRVEADAPAKRLVLIVGKSFYDLISGDGLRADKLFESNFRAPYLHSLIANNATYGISHTRVPTESRPGHVAIIAGFYEDVSSVTKGWKMNPVEFDSVFNQSRHTWSFGSPDILPMFKHGARDTSKIETFMYDSHFEDFSKDAIELDKFSFDMFDELLKNATNDHILHERLHSDQIVFFLHLLGLDTNGHTYGPHSESYYKNIKYVDKKIKELESKLNEFYNHDRKTAYIFTADHGMSDLGSHGDGDPDNTRTPIIAWGAGINFPVKALEDKILEDYSKTWPASKFKRNDINQADVAPLMQASLIGIPFPVNSVGEIPFAYLNSSEKFKSLSLLTNAIGIFLQFETKKKSKNQTDFFFKDFKPLISLDSNKFQKHVETLIEFGKYNESNKISLDIIEKSLEGLKYFQTYDWILLRTIVSFGYVSWMIYSTLSTLELYGNPNLNGKGENKTLKIVIGLFLSCVLLLILWLKTSPIQYYIYASFPIFFYFKIIQSRIQLRFNLIKGIVVPLSVYCGGLIFLVGSYYDRFYLAFGCFILSFWSFLKKSSMLLSVSWFITLNLLAVSFFRPVVKIENVFDLNFGVLCILLTSALGLIYIKRVINHYNPFCIIQIIVFILNSYIVSDTIQNLSSKAGLPLLNQYLIFSLSLLFWNRRSIENYYDRTLIIFLAFATPYHTLTISYETQFYSLYSIALFCWYLIEKEQIEYLQNEKPKASSTPYRALKIEDLRISWFFIFFINVAFFGTGNIASLSSFQLNAVYRLTTVFNPFIMGTLVSFKILIPFFLISSILSLISKKLSLPPFCLFLIVISSVDVMTLIFFFMVRDSGSWLEIGTSISQFIISGLFIVFLFILYVLSLLLMPLNDLKFKLE</sequence>
<feature type="transmembrane region" description="Helical" evidence="13">
    <location>
        <begin position="582"/>
        <end position="600"/>
    </location>
</feature>
<dbReference type="OMA" id="QSYFHRE"/>
<dbReference type="GO" id="GO:0009277">
    <property type="term" value="C:fungal-type cell wall"/>
    <property type="evidence" value="ECO:0007669"/>
    <property type="project" value="EnsemblFungi"/>
</dbReference>
<dbReference type="STRING" id="988480.A0A075B2B0"/>
<proteinExistence type="inferred from homology"/>
<dbReference type="PANTHER" id="PTHR12250:SF0">
    <property type="entry name" value="GPI ETHANOLAMINE PHOSPHATE TRANSFERASE 1"/>
    <property type="match status" value="1"/>
</dbReference>